<keyword evidence="1" id="KW-0732">Signal</keyword>
<evidence type="ECO:0000256" key="1">
    <source>
        <dbReference type="SAM" id="SignalP"/>
    </source>
</evidence>
<name>A0A1Y3R6R1_9BACT</name>
<comment type="caution">
    <text evidence="3">The sequence shown here is derived from an EMBL/GenBank/DDBJ whole genome shotgun (WGS) entry which is preliminary data.</text>
</comment>
<dbReference type="EMBL" id="NFHB01000002">
    <property type="protein sequence ID" value="OUN04460.1"/>
    <property type="molecule type" value="Genomic_DNA"/>
</dbReference>
<accession>A0A1Y3R6R1</accession>
<feature type="signal peptide" evidence="1">
    <location>
        <begin position="1"/>
        <end position="18"/>
    </location>
</feature>
<evidence type="ECO:0000313" key="4">
    <source>
        <dbReference type="Proteomes" id="UP000195772"/>
    </source>
</evidence>
<organism evidence="3 4">
    <name type="scientific">Alistipes onderdonkii</name>
    <dbReference type="NCBI Taxonomy" id="328813"/>
    <lineage>
        <taxon>Bacteria</taxon>
        <taxon>Pseudomonadati</taxon>
        <taxon>Bacteroidota</taxon>
        <taxon>Bacteroidia</taxon>
        <taxon>Bacteroidales</taxon>
        <taxon>Rikenellaceae</taxon>
        <taxon>Alistipes</taxon>
    </lineage>
</organism>
<dbReference type="AlphaFoldDB" id="A0A1Y3R6R1"/>
<feature type="domain" description="BIG2" evidence="2">
    <location>
        <begin position="113"/>
        <end position="189"/>
    </location>
</feature>
<dbReference type="SUPFAM" id="SSF49373">
    <property type="entry name" value="Invasin/intimin cell-adhesion fragments"/>
    <property type="match status" value="2"/>
</dbReference>
<dbReference type="Pfam" id="PF02368">
    <property type="entry name" value="Big_2"/>
    <property type="match status" value="2"/>
</dbReference>
<dbReference type="SMART" id="SM00635">
    <property type="entry name" value="BID_2"/>
    <property type="match status" value="2"/>
</dbReference>
<evidence type="ECO:0000259" key="2">
    <source>
        <dbReference type="SMART" id="SM00635"/>
    </source>
</evidence>
<feature type="domain" description="BIG2" evidence="2">
    <location>
        <begin position="31"/>
        <end position="108"/>
    </location>
</feature>
<dbReference type="Proteomes" id="UP000195772">
    <property type="component" value="Unassembled WGS sequence"/>
</dbReference>
<dbReference type="InterPro" id="IPR003343">
    <property type="entry name" value="Big_2"/>
</dbReference>
<proteinExistence type="predicted"/>
<feature type="chain" id="PRO_5012756902" description="BIG2 domain-containing protein" evidence="1">
    <location>
        <begin position="19"/>
        <end position="435"/>
    </location>
</feature>
<dbReference type="PROSITE" id="PS51257">
    <property type="entry name" value="PROKAR_LIPOPROTEIN"/>
    <property type="match status" value="1"/>
</dbReference>
<dbReference type="Gene3D" id="2.60.40.1080">
    <property type="match status" value="2"/>
</dbReference>
<dbReference type="InterPro" id="IPR008964">
    <property type="entry name" value="Invasin/intimin_cell_adhesion"/>
</dbReference>
<dbReference type="OrthoDB" id="1006244at2"/>
<evidence type="ECO:0000313" key="3">
    <source>
        <dbReference type="EMBL" id="OUN04460.1"/>
    </source>
</evidence>
<sequence>MKLTTLFMLAITSAITLVGCSDNDDPKNPVAVTGVTLNTSSLSLHKGESETLTATVKPENAEDKTVTWSSSDITCVSVDNTGKVTAIAIGKATVTAEAGQKSATCLITVTGIPVESVTLDKETHEMQVGETVTLKATVLPDNTDDKIITWTSSKTDVATVNDGTVSAVAAGKTVITAKAGEKTATCEITVTARPSTPAIGDYYYSDGSYSSALETGKDPIGIIFWVGDPTKDDAILRQEHPGCTHGLVVALHETDSPWQAYYSDYDATVSAWLGNNLTGYTSLLAGYKMDDNLNKMLGYNNTKAIEAFNADEANEWWEVEIATYVQEYRDKTKAPENSSDWYAPSVKELSLLCTGVFDGNIDDLGYEDEPDTANSLAINERLATIGSASQLSNITYWTASEEDGRTAKIINFKSGIVASSNKGNDSNLIRCILAF</sequence>
<gene>
    <name evidence="3" type="ORF">B5G41_03895</name>
</gene>
<protein>
    <recommendedName>
        <fullName evidence="2">BIG2 domain-containing protein</fullName>
    </recommendedName>
</protein>
<reference evidence="4" key="1">
    <citation type="submission" date="2017-04" db="EMBL/GenBank/DDBJ databases">
        <title>Function of individual gut microbiota members based on whole genome sequencing of pure cultures obtained from chicken caecum.</title>
        <authorList>
            <person name="Medvecky M."/>
            <person name="Cejkova D."/>
            <person name="Polansky O."/>
            <person name="Karasova D."/>
            <person name="Kubasova T."/>
            <person name="Cizek A."/>
            <person name="Rychlik I."/>
        </authorList>
    </citation>
    <scope>NUCLEOTIDE SEQUENCE [LARGE SCALE GENOMIC DNA]</scope>
    <source>
        <strain evidence="4">An90</strain>
    </source>
</reference>
<dbReference type="RefSeq" id="WP_081918674.1">
    <property type="nucleotide sequence ID" value="NZ_NFHB01000002.1"/>
</dbReference>